<comment type="function">
    <text evidence="6">Specifically methylates the N7 position of a guanine in 16S rRNA.</text>
</comment>
<feature type="binding site" evidence="6">
    <location>
        <begin position="132"/>
        <end position="133"/>
    </location>
    <ligand>
        <name>S-adenosyl-L-methionine</name>
        <dbReference type="ChEBI" id="CHEBI:59789"/>
    </ligand>
</feature>
<gene>
    <name evidence="6" type="primary">rsmG</name>
    <name evidence="7" type="ORF">DP065_02625</name>
</gene>
<dbReference type="AlphaFoldDB" id="A0A2Z4NDF4"/>
<sequence>MITAKATYNLIDQYLPNTPESIKAKLFEYYQLIEQENQKYNLTGFYNEKLFLNGIIESIKIFKEIQARICNLSSKEILDIGSGAGFPIIPYFIYQQDFNLTIYEPLKKRVDFLNLVIKQLDLKNVVIKKIRAEDSLELEKFDFISARAVSELKNLIEISHHLLKINGIACFLKSNSYQIEIANAKWIMKELDIQESVLDLNTFFEIHNVLVFYSKTKKTPKKFPRKWSQIIKK</sequence>
<dbReference type="SUPFAM" id="SSF53335">
    <property type="entry name" value="S-adenosyl-L-methionine-dependent methyltransferases"/>
    <property type="match status" value="1"/>
</dbReference>
<feature type="binding site" evidence="6">
    <location>
        <position position="81"/>
    </location>
    <ligand>
        <name>S-adenosyl-L-methionine</name>
        <dbReference type="ChEBI" id="CHEBI:59789"/>
    </ligand>
</feature>
<keyword evidence="2 6" id="KW-0698">rRNA processing</keyword>
<dbReference type="EC" id="2.1.1.-" evidence="6"/>
<evidence type="ECO:0000313" key="7">
    <source>
        <dbReference type="EMBL" id="AWX69624.1"/>
    </source>
</evidence>
<dbReference type="HAMAP" id="MF_00074">
    <property type="entry name" value="16SrRNA_methyltr_G"/>
    <property type="match status" value="1"/>
</dbReference>
<name>A0A2Z4NDF4_9BACT</name>
<evidence type="ECO:0000256" key="1">
    <source>
        <dbReference type="ARBA" id="ARBA00022490"/>
    </source>
</evidence>
<dbReference type="KEGG" id="mane:DP065_02625"/>
<evidence type="ECO:0000256" key="2">
    <source>
        <dbReference type="ARBA" id="ARBA00022552"/>
    </source>
</evidence>
<dbReference type="RefSeq" id="WP_033178590.1">
    <property type="nucleotide sequence ID" value="NZ_CP030140.1"/>
</dbReference>
<organism evidence="7 8">
    <name type="scientific">[Mycoplasma] anseris</name>
    <dbReference type="NCBI Taxonomy" id="92400"/>
    <lineage>
        <taxon>Bacteria</taxon>
        <taxon>Bacillati</taxon>
        <taxon>Mycoplasmatota</taxon>
        <taxon>Mycoplasmoidales</taxon>
        <taxon>Metamycoplasmataceae</taxon>
        <taxon>Metamycoplasma</taxon>
    </lineage>
</organism>
<keyword evidence="8" id="KW-1185">Reference proteome</keyword>
<protein>
    <recommendedName>
        <fullName evidence="6">Ribosomal RNA small subunit methyltransferase G</fullName>
        <ecNumber evidence="6">2.1.1.-</ecNumber>
    </recommendedName>
    <alternativeName>
        <fullName evidence="6">16S rRNA 7-methylguanosine methyltransferase</fullName>
        <shortName evidence="6">16S rRNA m7G methyltransferase</shortName>
    </alternativeName>
</protein>
<dbReference type="CDD" id="cd02440">
    <property type="entry name" value="AdoMet_MTases"/>
    <property type="match status" value="1"/>
</dbReference>
<dbReference type="InterPro" id="IPR029063">
    <property type="entry name" value="SAM-dependent_MTases_sf"/>
</dbReference>
<keyword evidence="3 6" id="KW-0489">Methyltransferase</keyword>
<dbReference type="Gene3D" id="3.40.50.150">
    <property type="entry name" value="Vaccinia Virus protein VP39"/>
    <property type="match status" value="1"/>
</dbReference>
<proteinExistence type="inferred from homology"/>
<comment type="caution">
    <text evidence="6">Lacks conserved residue(s) required for the propagation of feature annotation.</text>
</comment>
<keyword evidence="4 6" id="KW-0808">Transferase</keyword>
<dbReference type="GO" id="GO:0005829">
    <property type="term" value="C:cytosol"/>
    <property type="evidence" value="ECO:0007669"/>
    <property type="project" value="TreeGrafter"/>
</dbReference>
<evidence type="ECO:0000256" key="3">
    <source>
        <dbReference type="ARBA" id="ARBA00022603"/>
    </source>
</evidence>
<accession>A0A2Z4NDF4</accession>
<dbReference type="Pfam" id="PF02527">
    <property type="entry name" value="GidB"/>
    <property type="match status" value="1"/>
</dbReference>
<dbReference type="InterPro" id="IPR003682">
    <property type="entry name" value="rRNA_ssu_MeTfrase_G"/>
</dbReference>
<evidence type="ECO:0000256" key="6">
    <source>
        <dbReference type="HAMAP-Rule" id="MF_00074"/>
    </source>
</evidence>
<dbReference type="Proteomes" id="UP000250218">
    <property type="component" value="Chromosome"/>
</dbReference>
<keyword evidence="5 6" id="KW-0949">S-adenosyl-L-methionine</keyword>
<dbReference type="PANTHER" id="PTHR31760">
    <property type="entry name" value="S-ADENOSYL-L-METHIONINE-DEPENDENT METHYLTRANSFERASES SUPERFAMILY PROTEIN"/>
    <property type="match status" value="1"/>
</dbReference>
<feature type="binding site" evidence="6">
    <location>
        <position position="86"/>
    </location>
    <ligand>
        <name>S-adenosyl-L-methionine</name>
        <dbReference type="ChEBI" id="CHEBI:59789"/>
    </ligand>
</feature>
<dbReference type="NCBIfam" id="TIGR00138">
    <property type="entry name" value="rsmG_gidB"/>
    <property type="match status" value="1"/>
</dbReference>
<dbReference type="EMBL" id="CP030140">
    <property type="protein sequence ID" value="AWX69624.1"/>
    <property type="molecule type" value="Genomic_DNA"/>
</dbReference>
<evidence type="ECO:0000313" key="8">
    <source>
        <dbReference type="Proteomes" id="UP000250218"/>
    </source>
</evidence>
<dbReference type="PIRSF" id="PIRSF003078">
    <property type="entry name" value="GidB"/>
    <property type="match status" value="1"/>
</dbReference>
<dbReference type="GO" id="GO:0070043">
    <property type="term" value="F:rRNA (guanine-N7-)-methyltransferase activity"/>
    <property type="evidence" value="ECO:0007669"/>
    <property type="project" value="UniProtKB-UniRule"/>
</dbReference>
<comment type="similarity">
    <text evidence="6">Belongs to the methyltransferase superfamily. RNA methyltransferase RsmG family.</text>
</comment>
<feature type="binding site" evidence="6">
    <location>
        <position position="147"/>
    </location>
    <ligand>
        <name>S-adenosyl-L-methionine</name>
        <dbReference type="ChEBI" id="CHEBI:59789"/>
    </ligand>
</feature>
<evidence type="ECO:0000256" key="4">
    <source>
        <dbReference type="ARBA" id="ARBA00022679"/>
    </source>
</evidence>
<comment type="subcellular location">
    <subcellularLocation>
        <location evidence="6">Cytoplasm</location>
    </subcellularLocation>
</comment>
<keyword evidence="1 6" id="KW-0963">Cytoplasm</keyword>
<reference evidence="8" key="1">
    <citation type="submission" date="2018-06" db="EMBL/GenBank/DDBJ databases">
        <title>Complete genome sequences of Mycoplasma anatis, M. anseris and M. cloacale type strains.</title>
        <authorList>
            <person name="Grozner D."/>
            <person name="Forro B."/>
            <person name="Sulyok K.M."/>
            <person name="Marton S."/>
            <person name="Kreizinger Z."/>
            <person name="Banyai K."/>
            <person name="Gyuranecz M."/>
        </authorList>
    </citation>
    <scope>NUCLEOTIDE SEQUENCE [LARGE SCALE GENOMIC DNA]</scope>
    <source>
        <strain evidence="8">ATCC 49234</strain>
    </source>
</reference>
<dbReference type="PANTHER" id="PTHR31760:SF0">
    <property type="entry name" value="S-ADENOSYL-L-METHIONINE-DEPENDENT METHYLTRANSFERASES SUPERFAMILY PROTEIN"/>
    <property type="match status" value="1"/>
</dbReference>
<evidence type="ECO:0000256" key="5">
    <source>
        <dbReference type="ARBA" id="ARBA00022691"/>
    </source>
</evidence>